<dbReference type="EMBL" id="JBFDAA010000013">
    <property type="protein sequence ID" value="KAL1122964.1"/>
    <property type="molecule type" value="Genomic_DNA"/>
</dbReference>
<evidence type="ECO:0008006" key="4">
    <source>
        <dbReference type="Google" id="ProtNLM"/>
    </source>
</evidence>
<organism evidence="2 3">
    <name type="scientific">Ranatra chinensis</name>
    <dbReference type="NCBI Taxonomy" id="642074"/>
    <lineage>
        <taxon>Eukaryota</taxon>
        <taxon>Metazoa</taxon>
        <taxon>Ecdysozoa</taxon>
        <taxon>Arthropoda</taxon>
        <taxon>Hexapoda</taxon>
        <taxon>Insecta</taxon>
        <taxon>Pterygota</taxon>
        <taxon>Neoptera</taxon>
        <taxon>Paraneoptera</taxon>
        <taxon>Hemiptera</taxon>
        <taxon>Heteroptera</taxon>
        <taxon>Panheteroptera</taxon>
        <taxon>Nepomorpha</taxon>
        <taxon>Nepidae</taxon>
        <taxon>Ranatrinae</taxon>
        <taxon>Ranatra</taxon>
    </lineage>
</organism>
<protein>
    <recommendedName>
        <fullName evidence="4">Sarcoplasmic calcium-binding protein</fullName>
    </recommendedName>
</protein>
<comment type="caution">
    <text evidence="2">The sequence shown here is derived from an EMBL/GenBank/DDBJ whole genome shotgun (WGS) entry which is preliminary data.</text>
</comment>
<feature type="region of interest" description="Disordered" evidence="1">
    <location>
        <begin position="1"/>
        <end position="21"/>
    </location>
</feature>
<reference evidence="2 3" key="1">
    <citation type="submission" date="2024-07" db="EMBL/GenBank/DDBJ databases">
        <title>Chromosome-level genome assembly of the water stick insect Ranatra chinensis (Heteroptera: Nepidae).</title>
        <authorList>
            <person name="Liu X."/>
        </authorList>
    </citation>
    <scope>NUCLEOTIDE SEQUENCE [LARGE SCALE GENOMIC DNA]</scope>
    <source>
        <strain evidence="2">Cailab_2021Rc</strain>
        <tissue evidence="2">Muscle</tissue>
    </source>
</reference>
<dbReference type="AlphaFoldDB" id="A0ABD0Y7G0"/>
<gene>
    <name evidence="2" type="ORF">AAG570_003288</name>
</gene>
<keyword evidence="3" id="KW-1185">Reference proteome</keyword>
<dbReference type="InterPro" id="IPR011992">
    <property type="entry name" value="EF-hand-dom_pair"/>
</dbReference>
<dbReference type="Proteomes" id="UP001558652">
    <property type="component" value="Unassembled WGS sequence"/>
</dbReference>
<accession>A0ABD0Y7G0</accession>
<sequence>MDHNKKHHRPDTEQRPQPNQHRWSVHVWTTWVKRYPSEDESEDGADSLTEVQTAKLTHFFTHLFDSDRDSIITLQDFESFTERVRHFTDWTINSGEYLVLQQVQQGFVHAFLAPNKSEHTSDAMVVDLYKQFLSVEEWLKHWSRLLAGVKSLQEMPIWLQYLPKILFQAINKSGSGRISRDELSAFYSSVMGFTAQRVGQILDEAYKAMTASGDCTLTYAVYRLCFANFLLGRFPNGPGRYVFGMGDDPATPSVPFPIDYSAMNTAPEDIEQYSNQGSTNRRSIVV</sequence>
<evidence type="ECO:0000256" key="1">
    <source>
        <dbReference type="SAM" id="MobiDB-lite"/>
    </source>
</evidence>
<proteinExistence type="predicted"/>
<dbReference type="Gene3D" id="1.10.238.10">
    <property type="entry name" value="EF-hand"/>
    <property type="match status" value="1"/>
</dbReference>
<evidence type="ECO:0000313" key="3">
    <source>
        <dbReference type="Proteomes" id="UP001558652"/>
    </source>
</evidence>
<evidence type="ECO:0000313" key="2">
    <source>
        <dbReference type="EMBL" id="KAL1122964.1"/>
    </source>
</evidence>
<name>A0ABD0Y7G0_9HEMI</name>
<dbReference type="SUPFAM" id="SSF47473">
    <property type="entry name" value="EF-hand"/>
    <property type="match status" value="1"/>
</dbReference>